<proteinExistence type="inferred from homology"/>
<dbReference type="SUPFAM" id="SSF56112">
    <property type="entry name" value="Protein kinase-like (PK-like)"/>
    <property type="match status" value="1"/>
</dbReference>
<dbReference type="InterPro" id="IPR054696">
    <property type="entry name" value="GTP-eEF1A_C"/>
</dbReference>
<dbReference type="Gene3D" id="3.40.50.300">
    <property type="entry name" value="P-loop containing nucleotide triphosphate hydrolases"/>
    <property type="match status" value="1"/>
</dbReference>
<dbReference type="PROSITE" id="PS50011">
    <property type="entry name" value="PROTEIN_KINASE_DOM"/>
    <property type="match status" value="1"/>
</dbReference>
<dbReference type="Pfam" id="PF00009">
    <property type="entry name" value="GTP_EFTU"/>
    <property type="match status" value="1"/>
</dbReference>
<feature type="domain" description="Tr-type G" evidence="10">
    <location>
        <begin position="441"/>
        <end position="664"/>
    </location>
</feature>
<evidence type="ECO:0000256" key="1">
    <source>
        <dbReference type="ARBA" id="ARBA00007249"/>
    </source>
</evidence>
<dbReference type="SMART" id="SM00220">
    <property type="entry name" value="S_TKc"/>
    <property type="match status" value="1"/>
</dbReference>
<dbReference type="InterPro" id="IPR000795">
    <property type="entry name" value="T_Tr_GTP-bd_dom"/>
</dbReference>
<protein>
    <recommendedName>
        <fullName evidence="13">Protein kinase domain-containing protein</fullName>
    </recommendedName>
</protein>
<dbReference type="InterPro" id="IPR017441">
    <property type="entry name" value="Protein_kinase_ATP_BS"/>
</dbReference>
<dbReference type="InterPro" id="IPR027417">
    <property type="entry name" value="P-loop_NTPase"/>
</dbReference>
<dbReference type="Pfam" id="PF22594">
    <property type="entry name" value="GTP-eEF1A_C"/>
    <property type="match status" value="1"/>
</dbReference>
<evidence type="ECO:0000256" key="8">
    <source>
        <dbReference type="SAM" id="MobiDB-lite"/>
    </source>
</evidence>
<dbReference type="CDD" id="cd03705">
    <property type="entry name" value="EF1_alpha_III"/>
    <property type="match status" value="1"/>
</dbReference>
<dbReference type="PROSITE" id="PS00107">
    <property type="entry name" value="PROTEIN_KINASE_ATP"/>
    <property type="match status" value="1"/>
</dbReference>
<dbReference type="Pfam" id="PF00069">
    <property type="entry name" value="Pkinase"/>
    <property type="match status" value="1"/>
</dbReference>
<sequence>MSFDGAFFNIADFELANKKLGKGAFGEVVLVENINDHQLYAAKIINTTSNDFDGHSQMLFLRESEILHKLDHPSIVKFYGINFQSFSDQSILSPTIITEYLPNGSLKQLLDKEKNSLADSDWNPTKKYICLLGIADAMRYLHKHSILHRDLKPENILIDENYYPRVCDFGFSKCFSEVLTRSVQLSMTGNIGTPLYMAPELMNDENHFSPSIDVYSFALIACEIVTGEEPFYQNGKKITTLQLYKKVMDGDRPNLNEFVTDQMKELISKCWSQNPLDRPSFDEIFDLLSNDFSYFQEDIDEQEVNNYLDLLKDENKDYKLPSDNSALTKENDELKKNISDLKVEIEQLNKEKSTLTTESKKLKKENSNLTNENKKLQIDLSDMKVKNEKLETENKKLKKENDRLKKSKSESVKAGNDEIKEERNEIVKIVDTLTVFKDRKKEVINIAVAGDVDSGKSTTIGHFLVDHGSISKKTRNEAESSSETLGKKELKYAFITDKLSNERKKGTTIESAHILIETEKNYINIIDTPSNKEYVKNMISSLSQADVLLLIFDATKELGEYGAPLYDQIREIATIAFSLGSQKLIIAINKMDDKLINYRKSLFDGIESRITTLCLNVGFRNNDITIVPISGFAGDNLTSKSSNLSWWKGGTLLEMLNNIVVKPRPYTNPLRFPIQQVFQVPDVGTLVSGTVQAGTIKEGQSIKIANSSIISNVMSIEFYRKKIQEAIPRYFVTLNIGFISNEIKEGDILGDSKLNQPFGCLNFTAQMIIYYHPGKIHVGYSPLFYIHDACVPCKFVKLIQRIDRRHGKQITIDPEWLQEDDAGVVVIEPLRPLVVEAFIDCPSLGRFVIRDFNKTVAVGVIRSVEKKKK</sequence>
<gene>
    <name evidence="11" type="ORF">M9Y10_020039</name>
</gene>
<name>A0ABR2HF82_9EUKA</name>
<evidence type="ECO:0000313" key="11">
    <source>
        <dbReference type="EMBL" id="KAK8846038.1"/>
    </source>
</evidence>
<evidence type="ECO:0000256" key="5">
    <source>
        <dbReference type="ARBA" id="ARBA00022840"/>
    </source>
</evidence>
<dbReference type="InterPro" id="IPR050100">
    <property type="entry name" value="TRAFAC_GTPase_members"/>
</dbReference>
<evidence type="ECO:0000259" key="9">
    <source>
        <dbReference type="PROSITE" id="PS50011"/>
    </source>
</evidence>
<accession>A0ABR2HF82</accession>
<dbReference type="EMBL" id="JAPFFF010000029">
    <property type="protein sequence ID" value="KAK8846038.1"/>
    <property type="molecule type" value="Genomic_DNA"/>
</dbReference>
<keyword evidence="3" id="KW-0808">Transferase</keyword>
<dbReference type="SUPFAM" id="SSF50465">
    <property type="entry name" value="EF-Tu/eEF-1alpha/eIF2-gamma C-terminal domain"/>
    <property type="match status" value="1"/>
</dbReference>
<feature type="binding site" evidence="7">
    <location>
        <position position="43"/>
    </location>
    <ligand>
        <name>ATP</name>
        <dbReference type="ChEBI" id="CHEBI:30616"/>
    </ligand>
</feature>
<evidence type="ECO:0000313" key="12">
    <source>
        <dbReference type="Proteomes" id="UP001470230"/>
    </source>
</evidence>
<dbReference type="Gene3D" id="1.10.510.10">
    <property type="entry name" value="Transferase(Phosphotransferase) domain 1"/>
    <property type="match status" value="1"/>
</dbReference>
<dbReference type="Gene3D" id="2.40.30.10">
    <property type="entry name" value="Translation factors"/>
    <property type="match status" value="2"/>
</dbReference>
<dbReference type="PROSITE" id="PS51722">
    <property type="entry name" value="G_TR_2"/>
    <property type="match status" value="1"/>
</dbReference>
<evidence type="ECO:0000259" key="10">
    <source>
        <dbReference type="PROSITE" id="PS51722"/>
    </source>
</evidence>
<dbReference type="InterPro" id="IPR008271">
    <property type="entry name" value="Ser/Thr_kinase_AS"/>
</dbReference>
<dbReference type="Proteomes" id="UP001470230">
    <property type="component" value="Unassembled WGS sequence"/>
</dbReference>
<dbReference type="PROSITE" id="PS00108">
    <property type="entry name" value="PROTEIN_KINASE_ST"/>
    <property type="match status" value="1"/>
</dbReference>
<comment type="similarity">
    <text evidence="2">Belongs to the protein kinase superfamily. TKL Ser/Thr protein kinase family. ROCO subfamily.</text>
</comment>
<dbReference type="PRINTS" id="PR00315">
    <property type="entry name" value="ELONGATNFCT"/>
</dbReference>
<dbReference type="SUPFAM" id="SSF50447">
    <property type="entry name" value="Translation proteins"/>
    <property type="match status" value="1"/>
</dbReference>
<keyword evidence="12" id="KW-1185">Reference proteome</keyword>
<evidence type="ECO:0000256" key="6">
    <source>
        <dbReference type="ARBA" id="ARBA00023134"/>
    </source>
</evidence>
<keyword evidence="3" id="KW-0418">Kinase</keyword>
<comment type="similarity">
    <text evidence="1">Belongs to the TRAFAC class translation factor GTPase superfamily. Classic translation factor GTPase family. EF-Tu/EF-1A subfamily.</text>
</comment>
<dbReference type="PANTHER" id="PTHR23115">
    <property type="entry name" value="TRANSLATION FACTOR"/>
    <property type="match status" value="1"/>
</dbReference>
<feature type="region of interest" description="Disordered" evidence="8">
    <location>
        <begin position="396"/>
        <end position="417"/>
    </location>
</feature>
<reference evidence="11 12" key="1">
    <citation type="submission" date="2024-04" db="EMBL/GenBank/DDBJ databases">
        <title>Tritrichomonas musculus Genome.</title>
        <authorList>
            <person name="Alves-Ferreira E."/>
            <person name="Grigg M."/>
            <person name="Lorenzi H."/>
            <person name="Galac M."/>
        </authorList>
    </citation>
    <scope>NUCLEOTIDE SEQUENCE [LARGE SCALE GENOMIC DNA]</scope>
    <source>
        <strain evidence="11 12">EAF2021</strain>
    </source>
</reference>
<dbReference type="InterPro" id="IPR011009">
    <property type="entry name" value="Kinase-like_dom_sf"/>
</dbReference>
<evidence type="ECO:0008006" key="13">
    <source>
        <dbReference type="Google" id="ProtNLM"/>
    </source>
</evidence>
<evidence type="ECO:0000256" key="3">
    <source>
        <dbReference type="ARBA" id="ARBA00022527"/>
    </source>
</evidence>
<dbReference type="SUPFAM" id="SSF52540">
    <property type="entry name" value="P-loop containing nucleoside triphosphate hydrolases"/>
    <property type="match status" value="1"/>
</dbReference>
<dbReference type="InterPro" id="IPR001245">
    <property type="entry name" value="Ser-Thr/Tyr_kinase_cat_dom"/>
</dbReference>
<keyword evidence="5 7" id="KW-0067">ATP-binding</keyword>
<keyword evidence="6" id="KW-0342">GTP-binding</keyword>
<dbReference type="Gene3D" id="1.20.5.400">
    <property type="match status" value="1"/>
</dbReference>
<evidence type="ECO:0000256" key="7">
    <source>
        <dbReference type="PROSITE-ProRule" id="PRU10141"/>
    </source>
</evidence>
<organism evidence="11 12">
    <name type="scientific">Tritrichomonas musculus</name>
    <dbReference type="NCBI Taxonomy" id="1915356"/>
    <lineage>
        <taxon>Eukaryota</taxon>
        <taxon>Metamonada</taxon>
        <taxon>Parabasalia</taxon>
        <taxon>Tritrichomonadida</taxon>
        <taxon>Tritrichomonadidae</taxon>
        <taxon>Tritrichomonas</taxon>
    </lineage>
</organism>
<feature type="domain" description="Protein kinase" evidence="9">
    <location>
        <begin position="14"/>
        <end position="295"/>
    </location>
</feature>
<evidence type="ECO:0000256" key="2">
    <source>
        <dbReference type="ARBA" id="ARBA00008171"/>
    </source>
</evidence>
<evidence type="ECO:0000256" key="4">
    <source>
        <dbReference type="ARBA" id="ARBA00022741"/>
    </source>
</evidence>
<keyword evidence="4 7" id="KW-0547">Nucleotide-binding</keyword>
<dbReference type="InterPro" id="IPR000719">
    <property type="entry name" value="Prot_kinase_dom"/>
</dbReference>
<keyword evidence="3" id="KW-0723">Serine/threonine-protein kinase</keyword>
<dbReference type="InterPro" id="IPR009001">
    <property type="entry name" value="Transl_elong_EF1A/Init_IF2_C"/>
</dbReference>
<dbReference type="PRINTS" id="PR00109">
    <property type="entry name" value="TYRKINASE"/>
</dbReference>
<comment type="caution">
    <text evidence="11">The sequence shown here is derived from an EMBL/GenBank/DDBJ whole genome shotgun (WGS) entry which is preliminary data.</text>
</comment>
<dbReference type="InterPro" id="IPR009000">
    <property type="entry name" value="Transl_B-barrel_sf"/>
</dbReference>